<dbReference type="VEuPathDB" id="CryptoDB:Cvel_13318"/>
<evidence type="ECO:0008006" key="4">
    <source>
        <dbReference type="Google" id="ProtNLM"/>
    </source>
</evidence>
<organism evidence="3">
    <name type="scientific">Chromera velia CCMP2878</name>
    <dbReference type="NCBI Taxonomy" id="1169474"/>
    <lineage>
        <taxon>Eukaryota</taxon>
        <taxon>Sar</taxon>
        <taxon>Alveolata</taxon>
        <taxon>Colpodellida</taxon>
        <taxon>Chromeraceae</taxon>
        <taxon>Chromera</taxon>
    </lineage>
</organism>
<feature type="compositionally biased region" description="Polar residues" evidence="1">
    <location>
        <begin position="739"/>
        <end position="749"/>
    </location>
</feature>
<gene>
    <name evidence="3" type="ORF">Cvel_13318</name>
</gene>
<name>A0A0G4IDL4_9ALVE</name>
<reference evidence="3" key="1">
    <citation type="submission" date="2014-11" db="EMBL/GenBank/DDBJ databases">
        <authorList>
            <person name="Otto D Thomas"/>
            <person name="Naeem Raeece"/>
        </authorList>
    </citation>
    <scope>NUCLEOTIDE SEQUENCE</scope>
</reference>
<dbReference type="SUPFAM" id="SSF51197">
    <property type="entry name" value="Clavaminate synthase-like"/>
    <property type="match status" value="1"/>
</dbReference>
<keyword evidence="2" id="KW-0732">Signal</keyword>
<feature type="region of interest" description="Disordered" evidence="1">
    <location>
        <begin position="640"/>
        <end position="661"/>
    </location>
</feature>
<accession>A0A0G4IDL4</accession>
<feature type="chain" id="PRO_5005193023" description="Cupin type-1 domain-containing protein" evidence="2">
    <location>
        <begin position="20"/>
        <end position="774"/>
    </location>
</feature>
<sequence length="774" mass="85295">MRFLPYFCTVLAASTYAQAQDTVCSLPYESDGSSQSCPRSAPDAQAAAPQNEIPVHTLSRFDPAMPQRILEAFQGKKTTGAQCDERRLTCRPPDKAPYVKNLFWTFGKDNPVLEVALDPAVIEAVREAIGDEIVLYAANALVRAPGDVHHFHYDPENAPCPEDTVTVWVAVQGVTPETAIHVIPGTALLESDLPDIYDHWCSQRTTKGNPDPYCALLEKQPGTVTTCDLVKSSGLSCEGMVEAFRTHETASVLAVARREVPGATVVQPQMTDGQFVIMKGKTLHGAFLNPETVSAVPDTNRRKMEKKPQKRRIALQMHFGTPRCPLRLMNAFFFPPRPDSGGEMQRLILEGNNMWRYTVERQPPIYSAALRISGVGEGGSKFPLIAGPALNSSSPIPRLADPFLSPDFGLVGLDVQDYLGRMSDEWRSQNRRRVGKHSKPIPEPLAGSVVIARVENRKWDLIHTSAVATPSVSTFGRFKPISPRPSQALFAVEHNIALHQLGTIPHEHEAHENGVWELCWMEAGVVARLGEKETLLKAQKSGGGEKEKDLGEQLSELYPRTGHLWPLGPGDVVLQPGHLGHTFECVEGVDAEEVVNPELGWIPSPERREKLRSEIRGQKICVEHCVKIKSFRPTEVKKQMSDAKKNVGYSPPPSQTERQLQKENADAIRCTEKKPCDDLTKHHVFNVEKGLDPYFLKKWIEKKKESSGSPTRETADPSTLPQLTVFLLKGALSPVSPRTLPTQAASSPPEQGAAEALSTEKKSELLPVLPAAHL</sequence>
<feature type="region of interest" description="Disordered" evidence="1">
    <location>
        <begin position="737"/>
        <end position="774"/>
    </location>
</feature>
<dbReference type="AlphaFoldDB" id="A0A0G4IDL4"/>
<evidence type="ECO:0000256" key="2">
    <source>
        <dbReference type="SAM" id="SignalP"/>
    </source>
</evidence>
<evidence type="ECO:0000256" key="1">
    <source>
        <dbReference type="SAM" id="MobiDB-lite"/>
    </source>
</evidence>
<feature type="signal peptide" evidence="2">
    <location>
        <begin position="1"/>
        <end position="19"/>
    </location>
</feature>
<evidence type="ECO:0000313" key="3">
    <source>
        <dbReference type="EMBL" id="CEM55163.1"/>
    </source>
</evidence>
<proteinExistence type="predicted"/>
<dbReference type="Gene3D" id="2.60.120.620">
    <property type="entry name" value="q2cbj1_9rhob like domain"/>
    <property type="match status" value="1"/>
</dbReference>
<dbReference type="PhylomeDB" id="A0A0G4IDL4"/>
<protein>
    <recommendedName>
        <fullName evidence="4">Cupin type-1 domain-containing protein</fullName>
    </recommendedName>
</protein>
<dbReference type="EMBL" id="CDMZ01005848">
    <property type="protein sequence ID" value="CEM55163.1"/>
    <property type="molecule type" value="Genomic_DNA"/>
</dbReference>